<dbReference type="InterPro" id="IPR002018">
    <property type="entry name" value="CarbesteraseB"/>
</dbReference>
<evidence type="ECO:0000313" key="10">
    <source>
        <dbReference type="Proteomes" id="UP001497472"/>
    </source>
</evidence>
<dbReference type="SUPFAM" id="SSF53474">
    <property type="entry name" value="alpha/beta-Hydrolases"/>
    <property type="match status" value="1"/>
</dbReference>
<evidence type="ECO:0000256" key="4">
    <source>
        <dbReference type="ARBA" id="ARBA00023157"/>
    </source>
</evidence>
<keyword evidence="2" id="KW-0719">Serine esterase</keyword>
<dbReference type="PANTHER" id="PTHR43142:SF1">
    <property type="entry name" value="CARBOXYLIC ESTER HYDROLASE"/>
    <property type="match status" value="1"/>
</dbReference>
<dbReference type="GO" id="GO:0052689">
    <property type="term" value="F:carboxylic ester hydrolase activity"/>
    <property type="evidence" value="ECO:0007669"/>
    <property type="project" value="UniProtKB-KW"/>
</dbReference>
<evidence type="ECO:0000259" key="8">
    <source>
        <dbReference type="Pfam" id="PF00135"/>
    </source>
</evidence>
<keyword evidence="10" id="KW-1185">Reference proteome</keyword>
<dbReference type="EC" id="3.1.1.-" evidence="6"/>
<dbReference type="PROSITE" id="PS00122">
    <property type="entry name" value="CARBOXYLESTERASE_B_1"/>
    <property type="match status" value="1"/>
</dbReference>
<feature type="signal peptide" evidence="6">
    <location>
        <begin position="1"/>
        <end position="16"/>
    </location>
</feature>
<accession>A0AAV1K1N8</accession>
<evidence type="ECO:0000256" key="6">
    <source>
        <dbReference type="RuleBase" id="RU361235"/>
    </source>
</evidence>
<dbReference type="PANTHER" id="PTHR43142">
    <property type="entry name" value="CARBOXYLIC ESTER HYDROLASE"/>
    <property type="match status" value="1"/>
</dbReference>
<protein>
    <recommendedName>
        <fullName evidence="6">Carboxylic ester hydrolase</fullName>
        <ecNumber evidence="6">3.1.1.-</ecNumber>
    </recommendedName>
</protein>
<dbReference type="AlphaFoldDB" id="A0AAV1K1N8"/>
<evidence type="ECO:0000256" key="5">
    <source>
        <dbReference type="ARBA" id="ARBA00023180"/>
    </source>
</evidence>
<dbReference type="InterPro" id="IPR029058">
    <property type="entry name" value="AB_hydrolase_fold"/>
</dbReference>
<evidence type="ECO:0000256" key="1">
    <source>
        <dbReference type="ARBA" id="ARBA00005964"/>
    </source>
</evidence>
<sequence length="644" mass="71810">MLSFLLLVLVVRGLEADPLLVQTPLGQIRGLAADDGNYAMFLGIPFARVDHENPFGASEPYPDFTEVFQANNDSAICPQREELSNEFRGTIDCLNVNVYVPNAPAPGPTNQRRLPVLAWIHGGGFQNGYGGKVLYGPKYLVRHDIIVVTINYRLGPYGFMCLDVPEVSGNQGFKDQTLALRWIRENIGAFGGDPSKVTIYGESAGAASAEFHMASENEVLFQQAILSSGAIYGGWTIGQIDNNGPINLAARLGLQTDNVRDALAHLKTVDPIRVVQESSFVPNRFTGCVERRFSSVEGFLHTHPFTMTTLPKAENISIITGYNDQEMLMSFINTPEDAFPNLDPFMNFARGYPEDQMDSVYNSVRRFYIGDVNITADLRWNLIDFNSDQMFNHPSHRSLDRFLLTGSKTYHYIFSYTGGRNMVKVRMNVTEGGAAHADELGYVFDMQPLSGLGSAADLVTVDRVTMLWANFVKFGNPTPAVTPLLPVIWPEATKDQLHYLDIGTNLVPSLRPFHDRMTFWDVFVRAFPSEIPQDNGAFSNRFSQPTALQKRATAAISASKLYICTIWHNAHLKNPTTYQPDNNGWVLKDDKCQFKWFEGDQLPSHVSGSLKTQSETDEEGDVEDDHAIDWSSSDEENENIDDNA</sequence>
<keyword evidence="3 6" id="KW-0378">Hydrolase</keyword>
<dbReference type="Pfam" id="PF00135">
    <property type="entry name" value="COesterase"/>
    <property type="match status" value="1"/>
</dbReference>
<reference evidence="9 10" key="1">
    <citation type="submission" date="2023-11" db="EMBL/GenBank/DDBJ databases">
        <authorList>
            <person name="Okamura Y."/>
        </authorList>
    </citation>
    <scope>NUCLEOTIDE SEQUENCE [LARGE SCALE GENOMIC DNA]</scope>
</reference>
<evidence type="ECO:0000313" key="9">
    <source>
        <dbReference type="EMBL" id="CAK1554318.1"/>
    </source>
</evidence>
<name>A0AAV1K1N8_9NEOP</name>
<feature type="domain" description="Carboxylesterase type B" evidence="8">
    <location>
        <begin position="19"/>
        <end position="507"/>
    </location>
</feature>
<proteinExistence type="inferred from homology"/>
<dbReference type="EMBL" id="CAVLEF010000277">
    <property type="protein sequence ID" value="CAK1554318.1"/>
    <property type="molecule type" value="Genomic_DNA"/>
</dbReference>
<evidence type="ECO:0000256" key="3">
    <source>
        <dbReference type="ARBA" id="ARBA00022801"/>
    </source>
</evidence>
<gene>
    <name evidence="9" type="ORF">LNINA_LOCUS13240</name>
</gene>
<dbReference type="Proteomes" id="UP001497472">
    <property type="component" value="Unassembled WGS sequence"/>
</dbReference>
<organism evidence="9 10">
    <name type="scientific">Leptosia nina</name>
    <dbReference type="NCBI Taxonomy" id="320188"/>
    <lineage>
        <taxon>Eukaryota</taxon>
        <taxon>Metazoa</taxon>
        <taxon>Ecdysozoa</taxon>
        <taxon>Arthropoda</taxon>
        <taxon>Hexapoda</taxon>
        <taxon>Insecta</taxon>
        <taxon>Pterygota</taxon>
        <taxon>Neoptera</taxon>
        <taxon>Endopterygota</taxon>
        <taxon>Lepidoptera</taxon>
        <taxon>Glossata</taxon>
        <taxon>Ditrysia</taxon>
        <taxon>Papilionoidea</taxon>
        <taxon>Pieridae</taxon>
        <taxon>Pierinae</taxon>
        <taxon>Leptosia</taxon>
    </lineage>
</organism>
<evidence type="ECO:0000256" key="7">
    <source>
        <dbReference type="SAM" id="MobiDB-lite"/>
    </source>
</evidence>
<dbReference type="Gene3D" id="3.40.50.1820">
    <property type="entry name" value="alpha/beta hydrolase"/>
    <property type="match status" value="1"/>
</dbReference>
<feature type="compositionally biased region" description="Polar residues" evidence="7">
    <location>
        <begin position="604"/>
        <end position="613"/>
    </location>
</feature>
<feature type="region of interest" description="Disordered" evidence="7">
    <location>
        <begin position="604"/>
        <end position="644"/>
    </location>
</feature>
<keyword evidence="5" id="KW-0325">Glycoprotein</keyword>
<feature type="compositionally biased region" description="Acidic residues" evidence="7">
    <location>
        <begin position="615"/>
        <end position="644"/>
    </location>
</feature>
<feature type="chain" id="PRO_5043100708" description="Carboxylic ester hydrolase" evidence="6">
    <location>
        <begin position="17"/>
        <end position="644"/>
    </location>
</feature>
<comment type="similarity">
    <text evidence="1 6">Belongs to the type-B carboxylesterase/lipase family.</text>
</comment>
<keyword evidence="4" id="KW-1015">Disulfide bond</keyword>
<keyword evidence="6" id="KW-0732">Signal</keyword>
<evidence type="ECO:0000256" key="2">
    <source>
        <dbReference type="ARBA" id="ARBA00022487"/>
    </source>
</evidence>
<comment type="caution">
    <text evidence="9">The sequence shown here is derived from an EMBL/GenBank/DDBJ whole genome shotgun (WGS) entry which is preliminary data.</text>
</comment>
<dbReference type="InterPro" id="IPR019826">
    <property type="entry name" value="Carboxylesterase_B_AS"/>
</dbReference>